<dbReference type="RefSeq" id="WP_088429663.1">
    <property type="nucleotide sequence ID" value="NZ_CP021983.2"/>
</dbReference>
<dbReference type="Proteomes" id="UP000191901">
    <property type="component" value="Chromosome"/>
</dbReference>
<dbReference type="KEGG" id="hhg:XM38_020150"/>
<name>A0A1Z3HLA4_9CYAN</name>
<evidence type="ECO:0000259" key="1">
    <source>
        <dbReference type="Pfam" id="PF01850"/>
    </source>
</evidence>
<dbReference type="SUPFAM" id="SSF88723">
    <property type="entry name" value="PIN domain-like"/>
    <property type="match status" value="1"/>
</dbReference>
<evidence type="ECO:0000313" key="2">
    <source>
        <dbReference type="EMBL" id="ASC71065.1"/>
    </source>
</evidence>
<feature type="domain" description="PIN" evidence="1">
    <location>
        <begin position="4"/>
        <end position="125"/>
    </location>
</feature>
<gene>
    <name evidence="2" type="ORF">XM38_020150</name>
</gene>
<proteinExistence type="predicted"/>
<dbReference type="OrthoDB" id="32974at2"/>
<dbReference type="CDD" id="cd18683">
    <property type="entry name" value="PIN_VapC-like"/>
    <property type="match status" value="1"/>
</dbReference>
<keyword evidence="3" id="KW-1185">Reference proteome</keyword>
<protein>
    <recommendedName>
        <fullName evidence="1">PIN domain-containing protein</fullName>
    </recommendedName>
</protein>
<reference evidence="2 3" key="1">
    <citation type="journal article" date="2016" name="Biochim. Biophys. Acta">
        <title>Characterization of red-shifted phycobilisomes isolated from the chlorophyll f-containing cyanobacterium Halomicronema hongdechloris.</title>
        <authorList>
            <person name="Li Y."/>
            <person name="Lin Y."/>
            <person name="Garvey C.J."/>
            <person name="Birch D."/>
            <person name="Corkery R.W."/>
            <person name="Loughlin P.C."/>
            <person name="Scheer H."/>
            <person name="Willows R.D."/>
            <person name="Chen M."/>
        </authorList>
    </citation>
    <scope>NUCLEOTIDE SEQUENCE [LARGE SCALE GENOMIC DNA]</scope>
    <source>
        <strain evidence="2 3">C2206</strain>
    </source>
</reference>
<dbReference type="InterPro" id="IPR002716">
    <property type="entry name" value="PIN_dom"/>
</dbReference>
<organism evidence="2 3">
    <name type="scientific">Halomicronema hongdechloris C2206</name>
    <dbReference type="NCBI Taxonomy" id="1641165"/>
    <lineage>
        <taxon>Bacteria</taxon>
        <taxon>Bacillati</taxon>
        <taxon>Cyanobacteriota</taxon>
        <taxon>Cyanophyceae</taxon>
        <taxon>Nodosilineales</taxon>
        <taxon>Nodosilineaceae</taxon>
        <taxon>Halomicronema</taxon>
    </lineage>
</organism>
<dbReference type="InterPro" id="IPR029060">
    <property type="entry name" value="PIN-like_dom_sf"/>
</dbReference>
<accession>A0A1Z3HLA4</accession>
<dbReference type="Gene3D" id="3.40.50.1010">
    <property type="entry name" value="5'-nuclease"/>
    <property type="match status" value="1"/>
</dbReference>
<evidence type="ECO:0000313" key="3">
    <source>
        <dbReference type="Proteomes" id="UP000191901"/>
    </source>
</evidence>
<dbReference type="AlphaFoldDB" id="A0A1Z3HLA4"/>
<dbReference type="Pfam" id="PF01850">
    <property type="entry name" value="PIN"/>
    <property type="match status" value="1"/>
</dbReference>
<dbReference type="EMBL" id="CP021983">
    <property type="protein sequence ID" value="ASC71065.1"/>
    <property type="molecule type" value="Genomic_DNA"/>
</dbReference>
<sequence>MNALDTNILARFYVDDPNDPEAQWQRPLTRKVLAESASVFVPLSVILELEWVLRAFYGFGCQDFVQVIRHLLGLPHVTIEHWERVADALEWHLQGLDWADALHLAASRHCENLMSFDDKRFARRAQRLKLKPSVLVPGESGGE</sequence>
<dbReference type="STRING" id="1641165.XM38_25495"/>